<dbReference type="OrthoDB" id="348111at2"/>
<gene>
    <name evidence="5" type="ORF">V757_08635</name>
</gene>
<dbReference type="InterPro" id="IPR015813">
    <property type="entry name" value="Pyrv/PenolPyrv_kinase-like_dom"/>
</dbReference>
<comment type="caution">
    <text evidence="5">The sequence shown here is derived from an EMBL/GenBank/DDBJ whole genome shotgun (WGS) entry which is preliminary data.</text>
</comment>
<evidence type="ECO:0000256" key="2">
    <source>
        <dbReference type="ARBA" id="ARBA00022723"/>
    </source>
</evidence>
<dbReference type="GO" id="GO:0000287">
    <property type="term" value="F:magnesium ion binding"/>
    <property type="evidence" value="ECO:0007669"/>
    <property type="project" value="TreeGrafter"/>
</dbReference>
<dbReference type="EMBL" id="AYSV01000093">
    <property type="protein sequence ID" value="ETD69735.1"/>
    <property type="molecule type" value="Genomic_DNA"/>
</dbReference>
<feature type="domain" description="HpcH/HpaI aldolase/citrate lyase" evidence="4">
    <location>
        <begin position="5"/>
        <end position="80"/>
    </location>
</feature>
<dbReference type="InterPro" id="IPR005000">
    <property type="entry name" value="Aldolase/citrate-lyase_domain"/>
</dbReference>
<sequence>MSLIRTALFVPATRTDRILKAKNSGADAVIVDLEDAVAIEAKASARQALQQFIQENPQQAIWVRINSVQTEWFEEDLAFCGQYSAIETVMLTQDGKC</sequence>
<dbReference type="RefSeq" id="WP_023951741.1">
    <property type="nucleotide sequence ID" value="NZ_AYSV01000093.1"/>
</dbReference>
<dbReference type="Pfam" id="PF03328">
    <property type="entry name" value="HpcH_HpaI"/>
    <property type="match status" value="1"/>
</dbReference>
<name>V8FZX2_9BURK</name>
<organism evidence="5 6">
    <name type="scientific">Pelistega indica</name>
    <dbReference type="NCBI Taxonomy" id="1414851"/>
    <lineage>
        <taxon>Bacteria</taxon>
        <taxon>Pseudomonadati</taxon>
        <taxon>Pseudomonadota</taxon>
        <taxon>Betaproteobacteria</taxon>
        <taxon>Burkholderiales</taxon>
        <taxon>Alcaligenaceae</taxon>
        <taxon>Pelistega</taxon>
    </lineage>
</organism>
<proteinExistence type="predicted"/>
<keyword evidence="2" id="KW-0479">Metal-binding</keyword>
<dbReference type="GO" id="GO:0003824">
    <property type="term" value="F:catalytic activity"/>
    <property type="evidence" value="ECO:0007669"/>
    <property type="project" value="InterPro"/>
</dbReference>
<reference evidence="5 6" key="1">
    <citation type="submission" date="2013-11" db="EMBL/GenBank/DDBJ databases">
        <title>Genomic analysis of Pelistega sp. HM-7.</title>
        <authorList>
            <person name="Kumbhare S.V."/>
            <person name="Shetty S.A."/>
            <person name="Sharma O."/>
            <person name="Dhotre D.P."/>
        </authorList>
    </citation>
    <scope>NUCLEOTIDE SEQUENCE [LARGE SCALE GENOMIC DNA]</scope>
    <source>
        <strain evidence="5 6">HM-7</strain>
    </source>
</reference>
<evidence type="ECO:0000313" key="6">
    <source>
        <dbReference type="Proteomes" id="UP000018766"/>
    </source>
</evidence>
<evidence type="ECO:0000313" key="5">
    <source>
        <dbReference type="EMBL" id="ETD69735.1"/>
    </source>
</evidence>
<dbReference type="GO" id="GO:0006107">
    <property type="term" value="P:oxaloacetate metabolic process"/>
    <property type="evidence" value="ECO:0007669"/>
    <property type="project" value="TreeGrafter"/>
</dbReference>
<evidence type="ECO:0000259" key="4">
    <source>
        <dbReference type="Pfam" id="PF03328"/>
    </source>
</evidence>
<comment type="cofactor">
    <cofactor evidence="1">
        <name>Mg(2+)</name>
        <dbReference type="ChEBI" id="CHEBI:18420"/>
    </cofactor>
</comment>
<dbReference type="PANTHER" id="PTHR32308">
    <property type="entry name" value="LYASE BETA SUBUNIT, PUTATIVE (AFU_ORTHOLOGUE AFUA_4G13030)-RELATED"/>
    <property type="match status" value="1"/>
</dbReference>
<accession>V8FZX2</accession>
<dbReference type="Proteomes" id="UP000018766">
    <property type="component" value="Unassembled WGS sequence"/>
</dbReference>
<evidence type="ECO:0000256" key="1">
    <source>
        <dbReference type="ARBA" id="ARBA00001946"/>
    </source>
</evidence>
<protein>
    <recommendedName>
        <fullName evidence="4">HpcH/HpaI aldolase/citrate lyase domain-containing protein</fullName>
    </recommendedName>
</protein>
<keyword evidence="3" id="KW-0460">Magnesium</keyword>
<dbReference type="InterPro" id="IPR040442">
    <property type="entry name" value="Pyrv_kinase-like_dom_sf"/>
</dbReference>
<dbReference type="AlphaFoldDB" id="V8FZX2"/>
<dbReference type="PATRIC" id="fig|1414851.3.peg.1788"/>
<dbReference type="Gene3D" id="3.20.20.60">
    <property type="entry name" value="Phosphoenolpyruvate-binding domains"/>
    <property type="match status" value="1"/>
</dbReference>
<dbReference type="PANTHER" id="PTHR32308:SF10">
    <property type="entry name" value="CITRATE LYASE SUBUNIT BETA"/>
    <property type="match status" value="1"/>
</dbReference>
<evidence type="ECO:0000256" key="3">
    <source>
        <dbReference type="ARBA" id="ARBA00022842"/>
    </source>
</evidence>
<keyword evidence="6" id="KW-1185">Reference proteome</keyword>
<dbReference type="SUPFAM" id="SSF51621">
    <property type="entry name" value="Phosphoenolpyruvate/pyruvate domain"/>
    <property type="match status" value="1"/>
</dbReference>